<name>A0A345C3A8_9BACI</name>
<dbReference type="Pfam" id="PF13649">
    <property type="entry name" value="Methyltransf_25"/>
    <property type="match status" value="1"/>
</dbReference>
<dbReference type="InterPro" id="IPR041698">
    <property type="entry name" value="Methyltransf_25"/>
</dbReference>
<dbReference type="CDD" id="cd02440">
    <property type="entry name" value="AdoMet_MTases"/>
    <property type="match status" value="1"/>
</dbReference>
<evidence type="ECO:0000256" key="1">
    <source>
        <dbReference type="ARBA" id="ARBA00022679"/>
    </source>
</evidence>
<dbReference type="RefSeq" id="WP_114375740.1">
    <property type="nucleotide sequence ID" value="NZ_CP031092.1"/>
</dbReference>
<proteinExistence type="predicted"/>
<dbReference type="OrthoDB" id="9804312at2"/>
<evidence type="ECO:0000259" key="2">
    <source>
        <dbReference type="Pfam" id="PF13649"/>
    </source>
</evidence>
<keyword evidence="4" id="KW-1185">Reference proteome</keyword>
<dbReference type="Proteomes" id="UP000252100">
    <property type="component" value="Chromosome"/>
</dbReference>
<keyword evidence="1 3" id="KW-0808">Transferase</keyword>
<dbReference type="KEGG" id="rue:DT065_18075"/>
<feature type="domain" description="Methyltransferase" evidence="2">
    <location>
        <begin position="40"/>
        <end position="131"/>
    </location>
</feature>
<dbReference type="Gene3D" id="3.40.50.150">
    <property type="entry name" value="Vaccinia Virus protein VP39"/>
    <property type="match status" value="1"/>
</dbReference>
<keyword evidence="3" id="KW-0489">Methyltransferase</keyword>
<reference evidence="3 4" key="1">
    <citation type="journal article" date="2018" name="J. Microbiol.">
        <title>Salicibibacter kimchii gen. nov., sp. nov., a moderately halophilic and alkalitolerant bacterium in the family Bacillaceae, isolated from kimchi.</title>
        <authorList>
            <person name="Jang J.Y."/>
            <person name="Oh Y.J."/>
            <person name="Lim S.K."/>
            <person name="Park H.K."/>
            <person name="Lee C."/>
            <person name="Kim J.Y."/>
            <person name="Lee M.A."/>
            <person name="Choi H.J."/>
        </authorList>
    </citation>
    <scope>NUCLEOTIDE SEQUENCE [LARGE SCALE GENOMIC DNA]</scope>
    <source>
        <strain evidence="3 4">NKC1-1</strain>
    </source>
</reference>
<gene>
    <name evidence="3" type="ORF">DT065_18075</name>
</gene>
<dbReference type="InterPro" id="IPR029063">
    <property type="entry name" value="SAM-dependent_MTases_sf"/>
</dbReference>
<protein>
    <submittedName>
        <fullName evidence="3">Class I SAM-dependent methyltransferase</fullName>
    </submittedName>
</protein>
<evidence type="ECO:0000313" key="4">
    <source>
        <dbReference type="Proteomes" id="UP000252100"/>
    </source>
</evidence>
<dbReference type="GO" id="GO:0008168">
    <property type="term" value="F:methyltransferase activity"/>
    <property type="evidence" value="ECO:0007669"/>
    <property type="project" value="UniProtKB-KW"/>
</dbReference>
<organism evidence="3 4">
    <name type="scientific">Salicibibacter kimchii</name>
    <dbReference type="NCBI Taxonomy" id="2099786"/>
    <lineage>
        <taxon>Bacteria</taxon>
        <taxon>Bacillati</taxon>
        <taxon>Bacillota</taxon>
        <taxon>Bacilli</taxon>
        <taxon>Bacillales</taxon>
        <taxon>Bacillaceae</taxon>
        <taxon>Salicibibacter</taxon>
    </lineage>
</organism>
<dbReference type="AlphaFoldDB" id="A0A345C3A8"/>
<dbReference type="SUPFAM" id="SSF53335">
    <property type="entry name" value="S-adenosyl-L-methionine-dependent methyltransferases"/>
    <property type="match status" value="1"/>
</dbReference>
<evidence type="ECO:0000313" key="3">
    <source>
        <dbReference type="EMBL" id="AXF57689.1"/>
    </source>
</evidence>
<dbReference type="PANTHER" id="PTHR43861">
    <property type="entry name" value="TRANS-ACONITATE 2-METHYLTRANSFERASE-RELATED"/>
    <property type="match status" value="1"/>
</dbReference>
<dbReference type="PANTHER" id="PTHR43861:SF3">
    <property type="entry name" value="PUTATIVE (AFU_ORTHOLOGUE AFUA_2G14390)-RELATED"/>
    <property type="match status" value="1"/>
</dbReference>
<sequence length="216" mass="25002">MNLWDERFQHKRYAFGKDPNVFLTEAQKNHKIVELNDNALAIAEGEGRNAVYLAELGANVTAWDFSVEGLRKAERLAFERDVHVETKHVDLNDTQWTFDHWDQIVCIYGHFSPHLKAKTIDGVKKALKPGGHFISEVYSIYQLPYNSGGPKSEDMLYDPIKLLEAFHDWKIKHFYTGETIRNEGDYHHGLAHVIQMIVQKPFKNEPLTLYPSGYKM</sequence>
<dbReference type="GO" id="GO:0032259">
    <property type="term" value="P:methylation"/>
    <property type="evidence" value="ECO:0007669"/>
    <property type="project" value="UniProtKB-KW"/>
</dbReference>
<dbReference type="EMBL" id="CP031092">
    <property type="protein sequence ID" value="AXF57689.1"/>
    <property type="molecule type" value="Genomic_DNA"/>
</dbReference>
<accession>A0A345C3A8</accession>